<dbReference type="Proteomes" id="UP000319383">
    <property type="component" value="Chromosome"/>
</dbReference>
<keyword evidence="3" id="KW-1185">Reference proteome</keyword>
<protein>
    <submittedName>
        <fullName evidence="2">Uncharacterized protein</fullName>
    </submittedName>
</protein>
<dbReference type="EMBL" id="CP036276">
    <property type="protein sequence ID" value="QDU45646.1"/>
    <property type="molecule type" value="Genomic_DNA"/>
</dbReference>
<proteinExistence type="predicted"/>
<evidence type="ECO:0000313" key="2">
    <source>
        <dbReference type="EMBL" id="QDU45646.1"/>
    </source>
</evidence>
<name>A0A517ZT37_9PLAN</name>
<evidence type="ECO:0000313" key="3">
    <source>
        <dbReference type="Proteomes" id="UP000319383"/>
    </source>
</evidence>
<evidence type="ECO:0000256" key="1">
    <source>
        <dbReference type="SAM" id="MobiDB-lite"/>
    </source>
</evidence>
<dbReference type="AlphaFoldDB" id="A0A517ZT37"/>
<gene>
    <name evidence="2" type="ORF">Mal52_41410</name>
</gene>
<organism evidence="2 3">
    <name type="scientific">Symmachiella dynata</name>
    <dbReference type="NCBI Taxonomy" id="2527995"/>
    <lineage>
        <taxon>Bacteria</taxon>
        <taxon>Pseudomonadati</taxon>
        <taxon>Planctomycetota</taxon>
        <taxon>Planctomycetia</taxon>
        <taxon>Planctomycetales</taxon>
        <taxon>Planctomycetaceae</taxon>
        <taxon>Symmachiella</taxon>
    </lineage>
</organism>
<dbReference type="KEGG" id="sdyn:Mal52_41410"/>
<sequence length="73" mass="8184">MNNFGTGPTLREASPHLRDDAQRHERILEVAERNSVIEGLPPFSEELRVRLLRQLAAITPAEPQTARGELPQS</sequence>
<accession>A0A517ZT37</accession>
<reference evidence="2 3" key="1">
    <citation type="submission" date="2019-02" db="EMBL/GenBank/DDBJ databases">
        <title>Deep-cultivation of Planctomycetes and their phenomic and genomic characterization uncovers novel biology.</title>
        <authorList>
            <person name="Wiegand S."/>
            <person name="Jogler M."/>
            <person name="Boedeker C."/>
            <person name="Pinto D."/>
            <person name="Vollmers J."/>
            <person name="Rivas-Marin E."/>
            <person name="Kohn T."/>
            <person name="Peeters S.H."/>
            <person name="Heuer A."/>
            <person name="Rast P."/>
            <person name="Oberbeckmann S."/>
            <person name="Bunk B."/>
            <person name="Jeske O."/>
            <person name="Meyerdierks A."/>
            <person name="Storesund J.E."/>
            <person name="Kallscheuer N."/>
            <person name="Luecker S."/>
            <person name="Lage O.M."/>
            <person name="Pohl T."/>
            <person name="Merkel B.J."/>
            <person name="Hornburger P."/>
            <person name="Mueller R.-W."/>
            <person name="Bruemmer F."/>
            <person name="Labrenz M."/>
            <person name="Spormann A.M."/>
            <person name="Op den Camp H."/>
            <person name="Overmann J."/>
            <person name="Amann R."/>
            <person name="Jetten M.S.M."/>
            <person name="Mascher T."/>
            <person name="Medema M.H."/>
            <person name="Devos D.P."/>
            <person name="Kaster A.-K."/>
            <person name="Ovreas L."/>
            <person name="Rohde M."/>
            <person name="Galperin M.Y."/>
            <person name="Jogler C."/>
        </authorList>
    </citation>
    <scope>NUCLEOTIDE SEQUENCE [LARGE SCALE GENOMIC DNA]</scope>
    <source>
        <strain evidence="2 3">Mal52</strain>
    </source>
</reference>
<feature type="region of interest" description="Disordered" evidence="1">
    <location>
        <begin position="1"/>
        <end position="20"/>
    </location>
</feature>